<accession>A0A9D5HC69</accession>
<dbReference type="AlphaFoldDB" id="A0A9D5HC69"/>
<evidence type="ECO:0000259" key="1">
    <source>
        <dbReference type="Pfam" id="PF14363"/>
    </source>
</evidence>
<dbReference type="OrthoDB" id="10251412at2759"/>
<keyword evidence="3" id="KW-1185">Reference proteome</keyword>
<proteinExistence type="predicted"/>
<organism evidence="2 3">
    <name type="scientific">Dioscorea zingiberensis</name>
    <dbReference type="NCBI Taxonomy" id="325984"/>
    <lineage>
        <taxon>Eukaryota</taxon>
        <taxon>Viridiplantae</taxon>
        <taxon>Streptophyta</taxon>
        <taxon>Embryophyta</taxon>
        <taxon>Tracheophyta</taxon>
        <taxon>Spermatophyta</taxon>
        <taxon>Magnoliopsida</taxon>
        <taxon>Liliopsida</taxon>
        <taxon>Dioscoreales</taxon>
        <taxon>Dioscoreaceae</taxon>
        <taxon>Dioscorea</taxon>
    </lineage>
</organism>
<feature type="domain" description="AAA-type ATPase N-terminal" evidence="1">
    <location>
        <begin position="16"/>
        <end position="101"/>
    </location>
</feature>
<protein>
    <recommendedName>
        <fullName evidence="1">AAA-type ATPase N-terminal domain-containing protein</fullName>
    </recommendedName>
</protein>
<gene>
    <name evidence="2" type="ORF">J5N97_019315</name>
</gene>
<comment type="caution">
    <text evidence="2">The sequence shown here is derived from an EMBL/GenBank/DDBJ whole genome shotgun (WGS) entry which is preliminary data.</text>
</comment>
<reference evidence="2" key="2">
    <citation type="journal article" date="2022" name="Hortic Res">
        <title>The genome of Dioscorea zingiberensis sheds light on the biosynthesis, origin and evolution of the medicinally important diosgenin saponins.</title>
        <authorList>
            <person name="Li Y."/>
            <person name="Tan C."/>
            <person name="Li Z."/>
            <person name="Guo J."/>
            <person name="Li S."/>
            <person name="Chen X."/>
            <person name="Wang C."/>
            <person name="Dai X."/>
            <person name="Yang H."/>
            <person name="Song W."/>
            <person name="Hou L."/>
            <person name="Xu J."/>
            <person name="Tong Z."/>
            <person name="Xu A."/>
            <person name="Yuan X."/>
            <person name="Wang W."/>
            <person name="Yang Q."/>
            <person name="Chen L."/>
            <person name="Sun Z."/>
            <person name="Wang K."/>
            <person name="Pan B."/>
            <person name="Chen J."/>
            <person name="Bao Y."/>
            <person name="Liu F."/>
            <person name="Qi X."/>
            <person name="Gang D.R."/>
            <person name="Wen J."/>
            <person name="Li J."/>
        </authorList>
    </citation>
    <scope>NUCLEOTIDE SEQUENCE</scope>
    <source>
        <strain evidence="2">Dzin_1.0</strain>
    </source>
</reference>
<dbReference type="InterPro" id="IPR025753">
    <property type="entry name" value="AAA_N_dom"/>
</dbReference>
<name>A0A9D5HC69_9LILI</name>
<reference evidence="2" key="1">
    <citation type="submission" date="2021-03" db="EMBL/GenBank/DDBJ databases">
        <authorList>
            <person name="Li Z."/>
            <person name="Yang C."/>
        </authorList>
    </citation>
    <scope>NUCLEOTIDE SEQUENCE</scope>
    <source>
        <strain evidence="2">Dzin_1.0</strain>
        <tissue evidence="2">Leaf</tissue>
    </source>
</reference>
<evidence type="ECO:0000313" key="3">
    <source>
        <dbReference type="Proteomes" id="UP001085076"/>
    </source>
</evidence>
<dbReference type="Pfam" id="PF14363">
    <property type="entry name" value="AAA_assoc"/>
    <property type="match status" value="1"/>
</dbReference>
<evidence type="ECO:0000313" key="2">
    <source>
        <dbReference type="EMBL" id="KAJ0971356.1"/>
    </source>
</evidence>
<sequence>MLAFVRSSDAACSRDQSLQCYLSDSLSAILTRFSSQITIAINEFENRNPNQLFKAAETYLGTKASSSPRKLRSSKQDNENAIEVSIDRREEVIDVFLGFEFRSPTTAATTTRK</sequence>
<dbReference type="Proteomes" id="UP001085076">
    <property type="component" value="Miscellaneous, Linkage group lg05"/>
</dbReference>
<dbReference type="EMBL" id="JAGGNH010000005">
    <property type="protein sequence ID" value="KAJ0971356.1"/>
    <property type="molecule type" value="Genomic_DNA"/>
</dbReference>